<evidence type="ECO:0000313" key="14">
    <source>
        <dbReference type="RefSeq" id="XP_014482103.1"/>
    </source>
</evidence>
<evidence type="ECO:0000256" key="5">
    <source>
        <dbReference type="ARBA" id="ARBA00022723"/>
    </source>
</evidence>
<sequence>MRYKVNDPEDNERGAGENAKGNSDVSWHYSQRNEKKSGGKEMRLVIVVGLLTVTVIALVVTLTLQMAVFRRREYKEMCQSEECIKTASVEAMGLGPIFKVLDKLGLPKEPPMQGKIPSIDLPRIAGVAQRALGLNFLIHFYISEDIRDTTRNRMMMEQVSPGFSERYLLDPRRFQSELTEYKKYIKAMVELAGAGNMSANYANEILEFSTKIAKIMATPEERRSSDHLIHDVTINELQELTDLHVLQWNWTRYLEAAFENTNVTINPAEDRVIIMDLHYLQKLPLLLSVTPHATIVRFVWWNVYSTVAPLTLQKFRDLGFQFSQKVYGLKEKTPRWKGCTGNANANFGMALSYVYAQKHFNEQAREKALEMLLDIRAAFDEMVAELDWMDIGTRARAHRKLHAMRPFVGFPDWITNPKELDKFYDGAEVIDGKLFATFLKLTNVSVRKSLNNLREKPDKNRWISTGTTVNAFYSAILNSVTFPAGILHPPFYGNGLESINYGAMGAIMGHELTHGFDDQGRRYDENGNLRQWWSDETLRHYHEKVQCIIEQYGDYHLPELGDNFTVNGINTQGENIADNGGIREAYRAYQRLIARSPYQQVLPGLVDYSNEQLFFLGFAQVWCGNYTNGALKSKVIEGVHAPNHFRVIGTLSNNVEFAKAWRCPLGSPMNPPHKCILW</sequence>
<keyword evidence="6" id="KW-0378">Hydrolase</keyword>
<dbReference type="RefSeq" id="XP_014482103.1">
    <property type="nucleotide sequence ID" value="XM_014626617.1"/>
</dbReference>
<dbReference type="GO" id="GO:0046872">
    <property type="term" value="F:metal ion binding"/>
    <property type="evidence" value="ECO:0007669"/>
    <property type="project" value="UniProtKB-KW"/>
</dbReference>
<evidence type="ECO:0000313" key="13">
    <source>
        <dbReference type="Proteomes" id="UP000515204"/>
    </source>
</evidence>
<feature type="domain" description="Peptidase M13 N-terminal" evidence="12">
    <location>
        <begin position="82"/>
        <end position="411"/>
    </location>
</feature>
<keyword evidence="7" id="KW-0862">Zinc</keyword>
<evidence type="ECO:0000256" key="7">
    <source>
        <dbReference type="ARBA" id="ARBA00022833"/>
    </source>
</evidence>
<comment type="cofactor">
    <cofactor evidence="1">
        <name>Zn(2+)</name>
        <dbReference type="ChEBI" id="CHEBI:29105"/>
    </cofactor>
</comment>
<dbReference type="GO" id="GO:0004222">
    <property type="term" value="F:metalloendopeptidase activity"/>
    <property type="evidence" value="ECO:0007669"/>
    <property type="project" value="InterPro"/>
</dbReference>
<keyword evidence="10" id="KW-0812">Transmembrane</keyword>
<keyword evidence="13" id="KW-1185">Reference proteome</keyword>
<evidence type="ECO:0000256" key="1">
    <source>
        <dbReference type="ARBA" id="ARBA00001947"/>
    </source>
</evidence>
<evidence type="ECO:0000256" key="3">
    <source>
        <dbReference type="ARBA" id="ARBA00007357"/>
    </source>
</evidence>
<evidence type="ECO:0000259" key="11">
    <source>
        <dbReference type="Pfam" id="PF01431"/>
    </source>
</evidence>
<dbReference type="Gene3D" id="3.40.390.10">
    <property type="entry name" value="Collagenase (Catalytic Domain)"/>
    <property type="match status" value="1"/>
</dbReference>
<feature type="domain" description="Peptidase M13 C-terminal" evidence="11">
    <location>
        <begin position="470"/>
        <end position="675"/>
    </location>
</feature>
<organism evidence="13 14">
    <name type="scientific">Dinoponera quadriceps</name>
    <name type="common">South American ant</name>
    <dbReference type="NCBI Taxonomy" id="609295"/>
    <lineage>
        <taxon>Eukaryota</taxon>
        <taxon>Metazoa</taxon>
        <taxon>Ecdysozoa</taxon>
        <taxon>Arthropoda</taxon>
        <taxon>Hexapoda</taxon>
        <taxon>Insecta</taxon>
        <taxon>Pterygota</taxon>
        <taxon>Neoptera</taxon>
        <taxon>Endopterygota</taxon>
        <taxon>Hymenoptera</taxon>
        <taxon>Apocrita</taxon>
        <taxon>Aculeata</taxon>
        <taxon>Formicoidea</taxon>
        <taxon>Formicidae</taxon>
        <taxon>Ponerinae</taxon>
        <taxon>Ponerini</taxon>
        <taxon>Dinoponera</taxon>
    </lineage>
</organism>
<evidence type="ECO:0000256" key="6">
    <source>
        <dbReference type="ARBA" id="ARBA00022801"/>
    </source>
</evidence>
<dbReference type="Proteomes" id="UP000515204">
    <property type="component" value="Unplaced"/>
</dbReference>
<keyword evidence="10" id="KW-1133">Transmembrane helix</keyword>
<dbReference type="PANTHER" id="PTHR11733:SF133">
    <property type="entry name" value="PHOSPHATE-REGULATING NEUTRAL ENDOPEPTIDASE PHEX"/>
    <property type="match status" value="1"/>
</dbReference>
<keyword evidence="5" id="KW-0479">Metal-binding</keyword>
<keyword evidence="4" id="KW-0645">Protease</keyword>
<comment type="similarity">
    <text evidence="3">Belongs to the peptidase M13 family.</text>
</comment>
<feature type="region of interest" description="Disordered" evidence="9">
    <location>
        <begin position="1"/>
        <end position="34"/>
    </location>
</feature>
<gene>
    <name evidence="14" type="primary">LOC106748263</name>
</gene>
<protein>
    <submittedName>
        <fullName evidence="14">Endothelin-converting enzyme 1-like isoform X2</fullName>
    </submittedName>
</protein>
<dbReference type="GeneID" id="106748263"/>
<evidence type="ECO:0000256" key="4">
    <source>
        <dbReference type="ARBA" id="ARBA00022670"/>
    </source>
</evidence>
<evidence type="ECO:0000256" key="8">
    <source>
        <dbReference type="ARBA" id="ARBA00023049"/>
    </source>
</evidence>
<dbReference type="InterPro" id="IPR024079">
    <property type="entry name" value="MetalloPept_cat_dom_sf"/>
</dbReference>
<dbReference type="InterPro" id="IPR000718">
    <property type="entry name" value="Peptidase_M13"/>
</dbReference>
<evidence type="ECO:0000259" key="12">
    <source>
        <dbReference type="Pfam" id="PF05649"/>
    </source>
</evidence>
<dbReference type="InterPro" id="IPR018497">
    <property type="entry name" value="Peptidase_M13_C"/>
</dbReference>
<reference evidence="14" key="1">
    <citation type="submission" date="2025-08" db="UniProtKB">
        <authorList>
            <consortium name="RefSeq"/>
        </authorList>
    </citation>
    <scope>IDENTIFICATION</scope>
</reference>
<feature type="compositionally biased region" description="Basic and acidic residues" evidence="9">
    <location>
        <begin position="1"/>
        <end position="15"/>
    </location>
</feature>
<name>A0A6P3XW12_DINQU</name>
<evidence type="ECO:0000256" key="2">
    <source>
        <dbReference type="ARBA" id="ARBA00004401"/>
    </source>
</evidence>
<dbReference type="CDD" id="cd08662">
    <property type="entry name" value="M13"/>
    <property type="match status" value="1"/>
</dbReference>
<dbReference type="AlphaFoldDB" id="A0A6P3XW12"/>
<dbReference type="InterPro" id="IPR008753">
    <property type="entry name" value="Peptidase_M13_N"/>
</dbReference>
<dbReference type="InterPro" id="IPR042089">
    <property type="entry name" value="Peptidase_M13_dom_2"/>
</dbReference>
<dbReference type="PRINTS" id="PR00786">
    <property type="entry name" value="NEPRILYSIN"/>
</dbReference>
<dbReference type="GO" id="GO:0016485">
    <property type="term" value="P:protein processing"/>
    <property type="evidence" value="ECO:0007669"/>
    <property type="project" value="TreeGrafter"/>
</dbReference>
<feature type="compositionally biased region" description="Polar residues" evidence="9">
    <location>
        <begin position="20"/>
        <end position="30"/>
    </location>
</feature>
<dbReference type="GO" id="GO:0005886">
    <property type="term" value="C:plasma membrane"/>
    <property type="evidence" value="ECO:0007669"/>
    <property type="project" value="UniProtKB-SubCell"/>
</dbReference>
<proteinExistence type="inferred from homology"/>
<dbReference type="PANTHER" id="PTHR11733">
    <property type="entry name" value="ZINC METALLOPROTEASE FAMILY M13 NEPRILYSIN-RELATED"/>
    <property type="match status" value="1"/>
</dbReference>
<dbReference type="SUPFAM" id="SSF55486">
    <property type="entry name" value="Metalloproteases ('zincins'), catalytic domain"/>
    <property type="match status" value="1"/>
</dbReference>
<keyword evidence="8" id="KW-0482">Metalloprotease</keyword>
<dbReference type="Pfam" id="PF01431">
    <property type="entry name" value="Peptidase_M13"/>
    <property type="match status" value="1"/>
</dbReference>
<keyword evidence="10" id="KW-0472">Membrane</keyword>
<dbReference type="OrthoDB" id="6475849at2759"/>
<feature type="transmembrane region" description="Helical" evidence="10">
    <location>
        <begin position="44"/>
        <end position="69"/>
    </location>
</feature>
<dbReference type="PROSITE" id="PS51885">
    <property type="entry name" value="NEPRILYSIN"/>
    <property type="match status" value="1"/>
</dbReference>
<comment type="subcellular location">
    <subcellularLocation>
        <location evidence="2">Cell membrane</location>
        <topology evidence="2">Single-pass type II membrane protein</topology>
    </subcellularLocation>
</comment>
<evidence type="ECO:0000256" key="10">
    <source>
        <dbReference type="SAM" id="Phobius"/>
    </source>
</evidence>
<dbReference type="Pfam" id="PF05649">
    <property type="entry name" value="Peptidase_M13_N"/>
    <property type="match status" value="1"/>
</dbReference>
<dbReference type="Gene3D" id="1.10.1380.10">
    <property type="entry name" value="Neutral endopeptidase , domain2"/>
    <property type="match status" value="1"/>
</dbReference>
<evidence type="ECO:0000256" key="9">
    <source>
        <dbReference type="SAM" id="MobiDB-lite"/>
    </source>
</evidence>
<accession>A0A6P3XW12</accession>